<dbReference type="AlphaFoldDB" id="A0A730ZJX8"/>
<sequence length="165" mass="18432">MIRIAFETNKFLGINATTLAGYDFSGMDLHRAMLNGFCLYKAIFKDAHLRNVCIEHTSAKYATFYNAALMNAFLDNSDLRGGDFRKSRPIGTHFESSVLSNSNFNGADVWHANFSNANLCGANLLFERYDGINISGVLFNKKTLWPEGFDPILNGAIYKHMTDGL</sequence>
<gene>
    <name evidence="1" type="ORF">GND90_004594</name>
</gene>
<dbReference type="Gene3D" id="2.160.20.80">
    <property type="entry name" value="E3 ubiquitin-protein ligase SopA"/>
    <property type="match status" value="1"/>
</dbReference>
<dbReference type="PANTHER" id="PTHR14136">
    <property type="entry name" value="BTB_POZ DOMAIN-CONTAINING PROTEIN KCTD9"/>
    <property type="match status" value="1"/>
</dbReference>
<organism evidence="1">
    <name type="scientific">Salmonella enterica subsp. houtenae serovar 1,40:z4,z32:-</name>
    <dbReference type="NCBI Taxonomy" id="1967604"/>
    <lineage>
        <taxon>Bacteria</taxon>
        <taxon>Pseudomonadati</taxon>
        <taxon>Pseudomonadota</taxon>
        <taxon>Gammaproteobacteria</taxon>
        <taxon>Enterobacterales</taxon>
        <taxon>Enterobacteriaceae</taxon>
        <taxon>Salmonella</taxon>
    </lineage>
</organism>
<dbReference type="Pfam" id="PF00805">
    <property type="entry name" value="Pentapeptide"/>
    <property type="match status" value="1"/>
</dbReference>
<reference evidence="1" key="1">
    <citation type="journal article" date="2018" name="Genome Biol.">
        <title>SKESA: strategic k-mer extension for scrupulous assemblies.</title>
        <authorList>
            <person name="Souvorov A."/>
            <person name="Agarwala R."/>
            <person name="Lipman D.J."/>
        </authorList>
    </citation>
    <scope>NUCLEOTIDE SEQUENCE</scope>
    <source>
        <strain evidence="1">23-88</strain>
    </source>
</reference>
<dbReference type="InterPro" id="IPR001646">
    <property type="entry name" value="5peptide_repeat"/>
</dbReference>
<dbReference type="InterPro" id="IPR051082">
    <property type="entry name" value="Pentapeptide-BTB/POZ_domain"/>
</dbReference>
<protein>
    <submittedName>
        <fullName evidence="1">Pentapeptide repeat-containing protein</fullName>
    </submittedName>
</protein>
<name>A0A730ZJX8_SALHO</name>
<reference evidence="1" key="2">
    <citation type="submission" date="2018-07" db="EMBL/GenBank/DDBJ databases">
        <authorList>
            <consortium name="NCBI Pathogen Detection Project"/>
        </authorList>
    </citation>
    <scope>NUCLEOTIDE SEQUENCE</scope>
    <source>
        <strain evidence="1">23-88</strain>
    </source>
</reference>
<dbReference type="SUPFAM" id="SSF141571">
    <property type="entry name" value="Pentapeptide repeat-like"/>
    <property type="match status" value="1"/>
</dbReference>
<dbReference type="PANTHER" id="PTHR14136:SF17">
    <property type="entry name" value="BTB_POZ DOMAIN-CONTAINING PROTEIN KCTD9"/>
    <property type="match status" value="1"/>
</dbReference>
<accession>A0A730ZJX8</accession>
<dbReference type="EMBL" id="DAARWD010000050">
    <property type="protein sequence ID" value="HAE4191517.1"/>
    <property type="molecule type" value="Genomic_DNA"/>
</dbReference>
<proteinExistence type="predicted"/>
<comment type="caution">
    <text evidence="1">The sequence shown here is derived from an EMBL/GenBank/DDBJ whole genome shotgun (WGS) entry which is preliminary data.</text>
</comment>
<evidence type="ECO:0000313" key="1">
    <source>
        <dbReference type="EMBL" id="HAE4191517.1"/>
    </source>
</evidence>